<dbReference type="EMBL" id="JACMRX010000004">
    <property type="protein sequence ID" value="KAF7991938.1"/>
    <property type="molecule type" value="Genomic_DNA"/>
</dbReference>
<keyword evidence="1" id="KW-0812">Transmembrane</keyword>
<keyword evidence="1" id="KW-0472">Membrane</keyword>
<keyword evidence="4" id="KW-1185">Reference proteome</keyword>
<dbReference type="Proteomes" id="UP000639338">
    <property type="component" value="Unassembled WGS sequence"/>
</dbReference>
<name>A0A835CS59_APHGI</name>
<evidence type="ECO:0000256" key="1">
    <source>
        <dbReference type="SAM" id="Phobius"/>
    </source>
</evidence>
<keyword evidence="2" id="KW-0732">Signal</keyword>
<feature type="signal peptide" evidence="2">
    <location>
        <begin position="1"/>
        <end position="20"/>
    </location>
</feature>
<evidence type="ECO:0000313" key="4">
    <source>
        <dbReference type="Proteomes" id="UP000639338"/>
    </source>
</evidence>
<evidence type="ECO:0000313" key="3">
    <source>
        <dbReference type="EMBL" id="KAF7991938.1"/>
    </source>
</evidence>
<gene>
    <name evidence="3" type="ORF">HCN44_010739</name>
</gene>
<feature type="transmembrane region" description="Helical" evidence="1">
    <location>
        <begin position="106"/>
        <end position="125"/>
    </location>
</feature>
<protein>
    <recommendedName>
        <fullName evidence="5">Venom protein</fullName>
    </recommendedName>
</protein>
<dbReference type="AlphaFoldDB" id="A0A835CS59"/>
<evidence type="ECO:0000256" key="2">
    <source>
        <dbReference type="SAM" id="SignalP"/>
    </source>
</evidence>
<reference evidence="3 4" key="1">
    <citation type="submission" date="2020-08" db="EMBL/GenBank/DDBJ databases">
        <title>Aphidius gifuensis genome sequencing and assembly.</title>
        <authorList>
            <person name="Du Z."/>
        </authorList>
    </citation>
    <scope>NUCLEOTIDE SEQUENCE [LARGE SCALE GENOMIC DNA]</scope>
    <source>
        <strain evidence="3">YNYX2018</strain>
        <tissue evidence="3">Adults</tissue>
    </source>
</reference>
<evidence type="ECO:0008006" key="5">
    <source>
        <dbReference type="Google" id="ProtNLM"/>
    </source>
</evidence>
<accession>A0A835CS59</accession>
<keyword evidence="1" id="KW-1133">Transmembrane helix</keyword>
<sequence>MSKICLIALFVFFTVTAITARSTDAKRIARSSNNCSVASKVGDSCTSSLDCRCGNSEMECLFSKKTSTLECQVNVPDSEYTSDASDEIIFYSKYNKQKKKKNTETMSKICLIALFVLLTVTAITARSTDPKRIPRSSNDCSVASKAGDPCRSRLDCRCGNSEMDCVWINKVTFECQVYVPDPKKDPHAMNAEWDKKQQIEFEKSINELKSINFTELFIKENNLVSGYNLTINN</sequence>
<organism evidence="3 4">
    <name type="scientific">Aphidius gifuensis</name>
    <name type="common">Parasitoid wasp</name>
    <dbReference type="NCBI Taxonomy" id="684658"/>
    <lineage>
        <taxon>Eukaryota</taxon>
        <taxon>Metazoa</taxon>
        <taxon>Ecdysozoa</taxon>
        <taxon>Arthropoda</taxon>
        <taxon>Hexapoda</taxon>
        <taxon>Insecta</taxon>
        <taxon>Pterygota</taxon>
        <taxon>Neoptera</taxon>
        <taxon>Endopterygota</taxon>
        <taxon>Hymenoptera</taxon>
        <taxon>Apocrita</taxon>
        <taxon>Ichneumonoidea</taxon>
        <taxon>Braconidae</taxon>
        <taxon>Aphidiinae</taxon>
        <taxon>Aphidius</taxon>
    </lineage>
</organism>
<feature type="chain" id="PRO_5032932732" description="Venom protein" evidence="2">
    <location>
        <begin position="21"/>
        <end position="233"/>
    </location>
</feature>
<comment type="caution">
    <text evidence="3">The sequence shown here is derived from an EMBL/GenBank/DDBJ whole genome shotgun (WGS) entry which is preliminary data.</text>
</comment>
<proteinExistence type="predicted"/>